<evidence type="ECO:0000313" key="9">
    <source>
        <dbReference type="Proteomes" id="UP000001745"/>
    </source>
</evidence>
<name>B8MF05_TALSN</name>
<feature type="region of interest" description="Disordered" evidence="6">
    <location>
        <begin position="239"/>
        <end position="258"/>
    </location>
</feature>
<dbReference type="PhylomeDB" id="B8MF05"/>
<dbReference type="InParanoid" id="B8MF05"/>
<dbReference type="PRINTS" id="PR00755">
    <property type="entry name" value="AFLATOXINBRP"/>
</dbReference>
<dbReference type="SMART" id="SM00066">
    <property type="entry name" value="GAL4"/>
    <property type="match status" value="1"/>
</dbReference>
<dbReference type="InterPro" id="IPR036864">
    <property type="entry name" value="Zn2-C6_fun-type_DNA-bd_sf"/>
</dbReference>
<feature type="compositionally biased region" description="Low complexity" evidence="6">
    <location>
        <begin position="239"/>
        <end position="254"/>
    </location>
</feature>
<sequence>MSNHEQPVVDITTKTREKFRTSCDPCAASKVRCSKEQPRCARCAQYGRKCVYGRSRRKGKPPGCVNRASLQASERPESTSVLPPVNSPGNYQWNLAGSIFTDTSYSAPALGHLMQGSWESIVHSMAEASQYDRMNPQGFLMDTHLPSDSPPLLSSAPPPRLGTSLTERTARMTGNTMAYSGSDVADDEPAESDEEGNAIEDNQGMEVEIYEMAHASCIATACQTLSSLYQLMRSDGAAQNRSPRLSSQNSSSPSKRVPTSDLVFHTARGATATVSRLLSCACSSAHDPSLLSLLATIVSKILAWYQVLYDHDIASIGTREPTTPTDATPTTVPSSASSSSNSKPGKSVYTVPLTIGTLHLPRETETRMKAQLLLCELRPVFDACQLLIARVNASEDTWGEKVVCNEGVEAIVNYGVFLTVLML</sequence>
<keyword evidence="9" id="KW-1185">Reference proteome</keyword>
<dbReference type="OrthoDB" id="2740448at2759"/>
<proteinExistence type="predicted"/>
<dbReference type="PROSITE" id="PS00463">
    <property type="entry name" value="ZN2_CY6_FUNGAL_1"/>
    <property type="match status" value="1"/>
</dbReference>
<keyword evidence="2" id="KW-0805">Transcription regulation</keyword>
<dbReference type="CDD" id="cd00067">
    <property type="entry name" value="GAL4"/>
    <property type="match status" value="1"/>
</dbReference>
<accession>B8MF05</accession>
<dbReference type="VEuPathDB" id="FungiDB:TSTA_008990"/>
<dbReference type="Proteomes" id="UP000001745">
    <property type="component" value="Unassembled WGS sequence"/>
</dbReference>
<feature type="domain" description="Zn(2)-C6 fungal-type" evidence="7">
    <location>
        <begin position="22"/>
        <end position="52"/>
    </location>
</feature>
<dbReference type="InterPro" id="IPR050675">
    <property type="entry name" value="OAF3"/>
</dbReference>
<dbReference type="OMA" id="ACARCIE"/>
<dbReference type="Pfam" id="PF00172">
    <property type="entry name" value="Zn_clus"/>
    <property type="match status" value="1"/>
</dbReference>
<dbReference type="GO" id="GO:0005634">
    <property type="term" value="C:nucleus"/>
    <property type="evidence" value="ECO:0007669"/>
    <property type="project" value="InterPro"/>
</dbReference>
<feature type="region of interest" description="Disordered" evidence="6">
    <location>
        <begin position="318"/>
        <end position="346"/>
    </location>
</feature>
<dbReference type="HOGENOM" id="CLU_043976_0_0_1"/>
<evidence type="ECO:0000256" key="5">
    <source>
        <dbReference type="ARBA" id="ARBA00023242"/>
    </source>
</evidence>
<evidence type="ECO:0000256" key="2">
    <source>
        <dbReference type="ARBA" id="ARBA00023015"/>
    </source>
</evidence>
<feature type="region of interest" description="Disordered" evidence="6">
    <location>
        <begin position="177"/>
        <end position="196"/>
    </location>
</feature>
<evidence type="ECO:0000313" key="8">
    <source>
        <dbReference type="EMBL" id="EED15774.1"/>
    </source>
</evidence>
<dbReference type="Pfam" id="PF08493">
    <property type="entry name" value="AflR"/>
    <property type="match status" value="1"/>
</dbReference>
<dbReference type="PANTHER" id="PTHR31069:SF31">
    <property type="entry name" value="MONODICTYPHENONE CLUSTER TRANSCRIPTION FACTOR-RELATED"/>
    <property type="match status" value="1"/>
</dbReference>
<feature type="compositionally biased region" description="Acidic residues" evidence="6">
    <location>
        <begin position="184"/>
        <end position="196"/>
    </location>
</feature>
<dbReference type="GO" id="GO:0008270">
    <property type="term" value="F:zinc ion binding"/>
    <property type="evidence" value="ECO:0007669"/>
    <property type="project" value="InterPro"/>
</dbReference>
<dbReference type="EMBL" id="EQ962656">
    <property type="protein sequence ID" value="EED15774.1"/>
    <property type="molecule type" value="Genomic_DNA"/>
</dbReference>
<dbReference type="PROSITE" id="PS50048">
    <property type="entry name" value="ZN2_CY6_FUNGAL_2"/>
    <property type="match status" value="1"/>
</dbReference>
<keyword evidence="3" id="KW-0238">DNA-binding</keyword>
<evidence type="ECO:0000259" key="7">
    <source>
        <dbReference type="PROSITE" id="PS50048"/>
    </source>
</evidence>
<keyword evidence="5" id="KW-0539">Nucleus</keyword>
<dbReference type="SUPFAM" id="SSF57701">
    <property type="entry name" value="Zn2/Cys6 DNA-binding domain"/>
    <property type="match status" value="1"/>
</dbReference>
<evidence type="ECO:0000256" key="3">
    <source>
        <dbReference type="ARBA" id="ARBA00023125"/>
    </source>
</evidence>
<dbReference type="GO" id="GO:0000981">
    <property type="term" value="F:DNA-binding transcription factor activity, RNA polymerase II-specific"/>
    <property type="evidence" value="ECO:0007669"/>
    <property type="project" value="InterPro"/>
</dbReference>
<dbReference type="InterPro" id="IPR001138">
    <property type="entry name" value="Zn2Cys6_DnaBD"/>
</dbReference>
<dbReference type="GO" id="GO:0045122">
    <property type="term" value="P:aflatoxin biosynthetic process"/>
    <property type="evidence" value="ECO:0007669"/>
    <property type="project" value="InterPro"/>
</dbReference>
<evidence type="ECO:0000256" key="1">
    <source>
        <dbReference type="ARBA" id="ARBA00022723"/>
    </source>
</evidence>
<dbReference type="InterPro" id="IPR013700">
    <property type="entry name" value="AflR"/>
</dbReference>
<protein>
    <submittedName>
        <fullName evidence="8">Aflatoxin biosynthesis regulatory protein, putative</fullName>
    </submittedName>
</protein>
<gene>
    <name evidence="8" type="ORF">TSTA_008990</name>
</gene>
<keyword evidence="4" id="KW-0804">Transcription</keyword>
<reference evidence="9" key="1">
    <citation type="journal article" date="2015" name="Genome Announc.">
        <title>Genome sequence of the AIDS-associated pathogen Penicillium marneffei (ATCC18224) and its near taxonomic relative Talaromyces stipitatus (ATCC10500).</title>
        <authorList>
            <person name="Nierman W.C."/>
            <person name="Fedorova-Abrams N.D."/>
            <person name="Andrianopoulos A."/>
        </authorList>
    </citation>
    <scope>NUCLEOTIDE SEQUENCE [LARGE SCALE GENOMIC DNA]</scope>
    <source>
        <strain evidence="9">ATCC 10500 / CBS 375.48 / QM 6759 / NRRL 1006</strain>
    </source>
</reference>
<dbReference type="AlphaFoldDB" id="B8MF05"/>
<dbReference type="RefSeq" id="XP_002483008.1">
    <property type="nucleotide sequence ID" value="XM_002482963.1"/>
</dbReference>
<dbReference type="GO" id="GO:0003677">
    <property type="term" value="F:DNA binding"/>
    <property type="evidence" value="ECO:0007669"/>
    <property type="project" value="UniProtKB-KW"/>
</dbReference>
<dbReference type="GeneID" id="8100760"/>
<evidence type="ECO:0000256" key="4">
    <source>
        <dbReference type="ARBA" id="ARBA00023163"/>
    </source>
</evidence>
<dbReference type="PANTHER" id="PTHR31069">
    <property type="entry name" value="OLEATE-ACTIVATED TRANSCRIPTION FACTOR 1-RELATED"/>
    <property type="match status" value="1"/>
</dbReference>
<dbReference type="Gene3D" id="4.10.240.10">
    <property type="entry name" value="Zn(2)-C6 fungal-type DNA-binding domain"/>
    <property type="match status" value="1"/>
</dbReference>
<feature type="compositionally biased region" description="Low complexity" evidence="6">
    <location>
        <begin position="318"/>
        <end position="344"/>
    </location>
</feature>
<evidence type="ECO:0000256" key="6">
    <source>
        <dbReference type="SAM" id="MobiDB-lite"/>
    </source>
</evidence>
<keyword evidence="1" id="KW-0479">Metal-binding</keyword>
<organism evidence="8 9">
    <name type="scientific">Talaromyces stipitatus (strain ATCC 10500 / CBS 375.48 / QM 6759 / NRRL 1006)</name>
    <name type="common">Penicillium stipitatum</name>
    <dbReference type="NCBI Taxonomy" id="441959"/>
    <lineage>
        <taxon>Eukaryota</taxon>
        <taxon>Fungi</taxon>
        <taxon>Dikarya</taxon>
        <taxon>Ascomycota</taxon>
        <taxon>Pezizomycotina</taxon>
        <taxon>Eurotiomycetes</taxon>
        <taxon>Eurotiomycetidae</taxon>
        <taxon>Eurotiales</taxon>
        <taxon>Trichocomaceae</taxon>
        <taxon>Talaromyces</taxon>
        <taxon>Talaromyces sect. Talaromyces</taxon>
    </lineage>
</organism>